<evidence type="ECO:0000313" key="11">
    <source>
        <dbReference type="Proteomes" id="UP000549616"/>
    </source>
</evidence>
<feature type="region of interest" description="Disordered" evidence="7">
    <location>
        <begin position="1"/>
        <end position="23"/>
    </location>
</feature>
<dbReference type="Gene3D" id="1.20.1250.20">
    <property type="entry name" value="MFS general substrate transporter like domains"/>
    <property type="match status" value="2"/>
</dbReference>
<evidence type="ECO:0000256" key="5">
    <source>
        <dbReference type="ARBA" id="ARBA00022989"/>
    </source>
</evidence>
<dbReference type="InterPro" id="IPR011701">
    <property type="entry name" value="MFS"/>
</dbReference>
<keyword evidence="2" id="KW-0813">Transport</keyword>
<evidence type="ECO:0000256" key="8">
    <source>
        <dbReference type="SAM" id="Phobius"/>
    </source>
</evidence>
<dbReference type="PANTHER" id="PTHR43045">
    <property type="entry name" value="SHIKIMATE TRANSPORTER"/>
    <property type="match status" value="1"/>
</dbReference>
<comment type="caution">
    <text evidence="10">The sequence shown here is derived from an EMBL/GenBank/DDBJ whole genome shotgun (WGS) entry which is preliminary data.</text>
</comment>
<dbReference type="InterPro" id="IPR036259">
    <property type="entry name" value="MFS_trans_sf"/>
</dbReference>
<protein>
    <submittedName>
        <fullName evidence="10">MFS family permease</fullName>
    </submittedName>
</protein>
<feature type="transmembrane region" description="Helical" evidence="8">
    <location>
        <begin position="330"/>
        <end position="353"/>
    </location>
</feature>
<dbReference type="PANTHER" id="PTHR43045:SF4">
    <property type="entry name" value="TRANSPORTER YDFJ-RELATED"/>
    <property type="match status" value="1"/>
</dbReference>
<dbReference type="PROSITE" id="PS50850">
    <property type="entry name" value="MFS"/>
    <property type="match status" value="1"/>
</dbReference>
<dbReference type="EMBL" id="JACCFK010000002">
    <property type="protein sequence ID" value="NYI92381.1"/>
    <property type="molecule type" value="Genomic_DNA"/>
</dbReference>
<feature type="transmembrane region" description="Helical" evidence="8">
    <location>
        <begin position="127"/>
        <end position="147"/>
    </location>
</feature>
<dbReference type="SUPFAM" id="SSF103473">
    <property type="entry name" value="MFS general substrate transporter"/>
    <property type="match status" value="1"/>
</dbReference>
<evidence type="ECO:0000256" key="4">
    <source>
        <dbReference type="ARBA" id="ARBA00022692"/>
    </source>
</evidence>
<organism evidence="10 11">
    <name type="scientific">Amycolatopsis endophytica</name>
    <dbReference type="NCBI Taxonomy" id="860233"/>
    <lineage>
        <taxon>Bacteria</taxon>
        <taxon>Bacillati</taxon>
        <taxon>Actinomycetota</taxon>
        <taxon>Actinomycetes</taxon>
        <taxon>Pseudonocardiales</taxon>
        <taxon>Pseudonocardiaceae</taxon>
        <taxon>Amycolatopsis</taxon>
    </lineage>
</organism>
<comment type="subcellular location">
    <subcellularLocation>
        <location evidence="1">Cell membrane</location>
        <topology evidence="1">Multi-pass membrane protein</topology>
    </subcellularLocation>
</comment>
<evidence type="ECO:0000259" key="9">
    <source>
        <dbReference type="PROSITE" id="PS50850"/>
    </source>
</evidence>
<dbReference type="RefSeq" id="WP_179776623.1">
    <property type="nucleotide sequence ID" value="NZ_JACCFK010000002.1"/>
</dbReference>
<name>A0A853BCI5_9PSEU</name>
<feature type="compositionally biased region" description="Basic and acidic residues" evidence="7">
    <location>
        <begin position="9"/>
        <end position="23"/>
    </location>
</feature>
<feature type="transmembrane region" description="Helical" evidence="8">
    <location>
        <begin position="71"/>
        <end position="91"/>
    </location>
</feature>
<feature type="transmembrane region" description="Helical" evidence="8">
    <location>
        <begin position="103"/>
        <end position="121"/>
    </location>
</feature>
<dbReference type="AlphaFoldDB" id="A0A853BCI5"/>
<accession>A0A853BCI5</accession>
<dbReference type="GO" id="GO:0022857">
    <property type="term" value="F:transmembrane transporter activity"/>
    <property type="evidence" value="ECO:0007669"/>
    <property type="project" value="InterPro"/>
</dbReference>
<keyword evidence="6 8" id="KW-0472">Membrane</keyword>
<sequence length="458" mass="48044">MPGTPLDRPSARDARGGVHDHSDRRGFRATRGAAIGFAIDCYDIYLPVITVAPALGFFLAQDDASPATMGLMSGLIFAATLIGRPVGAVIFGSVADTLGRRRATLIAMYGCAIGTAVLTVLPGYDHIGLASVLLLVLLRLVTGVFLGGQYTGAVPLAMESSPARKRGLYGGLITMGFPLAFCVVSALTYLVMSLGGGAAGSFYQVWGWRIPVAIGALLTFGFAVYYGRTVDESPVFREARQAVPGRKPRHPALQLLSGQGAKSLRQVFLMMTGVWIVSNATSASFPVTLRALPGISSQQGTLVMVVAELSLILAYPLTGALSQRVGRRPVLIVCGVLAATAAPLLYLAIVSYTGSSVPLLIVLTMALMLTSICCFGCTAAYLSERFPTRMRATGYGVGYSVAVIIPSFYGFYESGLSAFMTASHTTTVLYVVGGILLAVGAALGPETRNVDLGPEAHR</sequence>
<gene>
    <name evidence="10" type="ORF">HNR02_005756</name>
</gene>
<dbReference type="PROSITE" id="PS00217">
    <property type="entry name" value="SUGAR_TRANSPORT_2"/>
    <property type="match status" value="1"/>
</dbReference>
<proteinExistence type="predicted"/>
<dbReference type="InterPro" id="IPR020846">
    <property type="entry name" value="MFS_dom"/>
</dbReference>
<evidence type="ECO:0000313" key="10">
    <source>
        <dbReference type="EMBL" id="NYI92381.1"/>
    </source>
</evidence>
<evidence type="ECO:0000256" key="6">
    <source>
        <dbReference type="ARBA" id="ARBA00023136"/>
    </source>
</evidence>
<feature type="transmembrane region" description="Helical" evidence="8">
    <location>
        <begin position="267"/>
        <end position="287"/>
    </location>
</feature>
<feature type="transmembrane region" description="Helical" evidence="8">
    <location>
        <begin position="168"/>
        <end position="194"/>
    </location>
</feature>
<evidence type="ECO:0000256" key="3">
    <source>
        <dbReference type="ARBA" id="ARBA00022475"/>
    </source>
</evidence>
<evidence type="ECO:0000256" key="2">
    <source>
        <dbReference type="ARBA" id="ARBA00022448"/>
    </source>
</evidence>
<feature type="transmembrane region" description="Helical" evidence="8">
    <location>
        <begin position="299"/>
        <end position="318"/>
    </location>
</feature>
<feature type="domain" description="Major facilitator superfamily (MFS) profile" evidence="9">
    <location>
        <begin position="29"/>
        <end position="448"/>
    </location>
</feature>
<feature type="transmembrane region" description="Helical" evidence="8">
    <location>
        <begin position="206"/>
        <end position="227"/>
    </location>
</feature>
<keyword evidence="11" id="KW-1185">Reference proteome</keyword>
<keyword evidence="3" id="KW-1003">Cell membrane</keyword>
<dbReference type="Pfam" id="PF07690">
    <property type="entry name" value="MFS_1"/>
    <property type="match status" value="1"/>
</dbReference>
<feature type="transmembrane region" description="Helical" evidence="8">
    <location>
        <begin position="359"/>
        <end position="382"/>
    </location>
</feature>
<dbReference type="Proteomes" id="UP000549616">
    <property type="component" value="Unassembled WGS sequence"/>
</dbReference>
<keyword evidence="4 8" id="KW-0812">Transmembrane</keyword>
<dbReference type="GO" id="GO:0005886">
    <property type="term" value="C:plasma membrane"/>
    <property type="evidence" value="ECO:0007669"/>
    <property type="project" value="UniProtKB-SubCell"/>
</dbReference>
<evidence type="ECO:0000256" key="1">
    <source>
        <dbReference type="ARBA" id="ARBA00004651"/>
    </source>
</evidence>
<reference evidence="10 11" key="1">
    <citation type="submission" date="2020-07" db="EMBL/GenBank/DDBJ databases">
        <title>Sequencing the genomes of 1000 actinobacteria strains.</title>
        <authorList>
            <person name="Klenk H.-P."/>
        </authorList>
    </citation>
    <scope>NUCLEOTIDE SEQUENCE [LARGE SCALE GENOMIC DNA]</scope>
    <source>
        <strain evidence="10 11">DSM 104006</strain>
    </source>
</reference>
<dbReference type="InterPro" id="IPR005829">
    <property type="entry name" value="Sugar_transporter_CS"/>
</dbReference>
<feature type="transmembrane region" description="Helical" evidence="8">
    <location>
        <begin position="34"/>
        <end position="59"/>
    </location>
</feature>
<feature type="transmembrane region" description="Helical" evidence="8">
    <location>
        <begin position="394"/>
        <end position="412"/>
    </location>
</feature>
<evidence type="ECO:0000256" key="7">
    <source>
        <dbReference type="SAM" id="MobiDB-lite"/>
    </source>
</evidence>
<feature type="transmembrane region" description="Helical" evidence="8">
    <location>
        <begin position="418"/>
        <end position="443"/>
    </location>
</feature>
<keyword evidence="5 8" id="KW-1133">Transmembrane helix</keyword>